<evidence type="ECO:0000313" key="2">
    <source>
        <dbReference type="Proteomes" id="UP000501900"/>
    </source>
</evidence>
<dbReference type="EMBL" id="MT162467">
    <property type="protein sequence ID" value="QIN96954.1"/>
    <property type="molecule type" value="Genomic_DNA"/>
</dbReference>
<proteinExistence type="predicted"/>
<accession>A0A6G8R6E4</accession>
<dbReference type="Proteomes" id="UP000501900">
    <property type="component" value="Genome"/>
</dbReference>
<protein>
    <submittedName>
        <fullName evidence="1">Uncharacterized protein</fullName>
    </submittedName>
</protein>
<name>A0A6G8R6E4_9CAUD</name>
<sequence>MNKFYRISACTPESGRIEIDTMDEAMARRVHSNLMGRQLNPNDFTHDVTVRVMTVGDLEAEAPDYGVGK</sequence>
<dbReference type="RefSeq" id="YP_010670622.1">
    <property type="nucleotide sequence ID" value="NC_070965.1"/>
</dbReference>
<organism evidence="1 2">
    <name type="scientific">Synechococcus phage S-H34</name>
    <dbReference type="NCBI Taxonomy" id="2718942"/>
    <lineage>
        <taxon>Viruses</taxon>
        <taxon>Duplodnaviria</taxon>
        <taxon>Heunggongvirae</taxon>
        <taxon>Uroviricota</taxon>
        <taxon>Caudoviricetes</taxon>
        <taxon>Pantevenvirales</taxon>
        <taxon>Kyanoviridae</taxon>
        <taxon>Makaravirus</taxon>
        <taxon>Makaravirus thirtyfour</taxon>
    </lineage>
</organism>
<reference evidence="1 2" key="1">
    <citation type="submission" date="2020-03" db="EMBL/GenBank/DDBJ databases">
        <title>The Isolation and Genome Sequence of a Novel Cyanophage S-H34 from the Huanghai Sea, China.</title>
        <authorList>
            <person name="Jiang T."/>
        </authorList>
    </citation>
    <scope>NUCLEOTIDE SEQUENCE [LARGE SCALE GENOMIC DNA]</scope>
</reference>
<dbReference type="KEGG" id="vg:77946832"/>
<evidence type="ECO:0000313" key="1">
    <source>
        <dbReference type="EMBL" id="QIN96954.1"/>
    </source>
</evidence>
<keyword evidence="2" id="KW-1185">Reference proteome</keyword>
<dbReference type="GeneID" id="77946832"/>